<comment type="caution">
    <text evidence="1">The sequence shown here is derived from an EMBL/GenBank/DDBJ whole genome shotgun (WGS) entry which is preliminary data.</text>
</comment>
<keyword evidence="2" id="KW-1185">Reference proteome</keyword>
<proteinExistence type="predicted"/>
<evidence type="ECO:0008006" key="3">
    <source>
        <dbReference type="Google" id="ProtNLM"/>
    </source>
</evidence>
<name>A0A976IIQ2_BRELC</name>
<dbReference type="RefSeq" id="XP_067822041.1">
    <property type="nucleotide sequence ID" value="XM_067963780.1"/>
</dbReference>
<dbReference type="KEGG" id="blac:94349451"/>
<reference evidence="1 2" key="1">
    <citation type="journal article" date="2021" name="Genome Biol.">
        <title>AFLAP: assembly-free linkage analysis pipeline using k-mers from genome sequencing data.</title>
        <authorList>
            <person name="Fletcher K."/>
            <person name="Zhang L."/>
            <person name="Gil J."/>
            <person name="Han R."/>
            <person name="Cavanaugh K."/>
            <person name="Michelmore R."/>
        </authorList>
    </citation>
    <scope>NUCLEOTIDE SEQUENCE [LARGE SCALE GENOMIC DNA]</scope>
    <source>
        <strain evidence="1 2">SF5</strain>
    </source>
</reference>
<sequence length="525" mass="59212">MATRCKLWRYRARTLRGRAAILRSIVLPLLWYTAAVTRVPADVAQRVKFLCKAFLFKKAISDSHGFAGPMAEAWLYWPTSRGGLGLPETISFSHSLQLCSLRDAMSVATTTHTVPRWFFPAFSLFSGPLFGGGSGFDILYAPIPRGLTVQEPWLGLAPFWIEPLRVWHSLVSEYCALCNFDWVIAEMPYWQNHFLRANARGALTGRASSNASRFYDKGYVRLQDFVDRHGSFPTPSLCVEILENTSFPSPAKRSAAAGFFARQVGRLLNLPLGSTPSQGPHRPADLCAAAHGWSFRGVDFLHGRNHEFYHILHRLPAITRLSHFSLGIASEPDWTVLWRRERSLDRDLLPVLADIKYRLQHNGLNVRLKYRHRTSDILCVHGCGVVEDAQHLFWVCPIAQAAWDAVLTPFRDLVAGDVTWAAVVYLQGLLFTDSAISLHKSHNLLRVFNVLRCSVLYVVWLHRNDCMWNGTASDSTFVLQRTMAYARLHLGRLRQGEVPRLSSLCELWLPLPNPMPPEDTLPSAG</sequence>
<dbReference type="GeneID" id="94349451"/>
<evidence type="ECO:0000313" key="1">
    <source>
        <dbReference type="EMBL" id="TDH72542.1"/>
    </source>
</evidence>
<dbReference type="OrthoDB" id="121889at2759"/>
<evidence type="ECO:0000313" key="2">
    <source>
        <dbReference type="Proteomes" id="UP000294530"/>
    </source>
</evidence>
<dbReference type="Proteomes" id="UP000294530">
    <property type="component" value="Unassembled WGS sequence"/>
</dbReference>
<dbReference type="EMBL" id="SHOA02000037">
    <property type="protein sequence ID" value="TDH72542.1"/>
    <property type="molecule type" value="Genomic_DNA"/>
</dbReference>
<organism evidence="1 2">
    <name type="scientific">Bremia lactucae</name>
    <name type="common">Lettuce downy mildew</name>
    <dbReference type="NCBI Taxonomy" id="4779"/>
    <lineage>
        <taxon>Eukaryota</taxon>
        <taxon>Sar</taxon>
        <taxon>Stramenopiles</taxon>
        <taxon>Oomycota</taxon>
        <taxon>Peronosporomycetes</taxon>
        <taxon>Peronosporales</taxon>
        <taxon>Peronosporaceae</taxon>
        <taxon>Bremia</taxon>
    </lineage>
</organism>
<protein>
    <recommendedName>
        <fullName evidence="3">Reverse transcriptase zinc-binding domain-containing protein</fullName>
    </recommendedName>
</protein>
<accession>A0A976IIQ2</accession>
<dbReference type="AlphaFoldDB" id="A0A976IIQ2"/>
<gene>
    <name evidence="1" type="ORF">CCR75_005704</name>
</gene>